<dbReference type="PROSITE" id="PS51898">
    <property type="entry name" value="TYR_RECOMBINASE"/>
    <property type="match status" value="1"/>
</dbReference>
<reference evidence="4 5" key="1">
    <citation type="submission" date="2021-08" db="EMBL/GenBank/DDBJ databases">
        <title>Caldovatus sediminis gen. nov., sp. nov., a moderately thermophilic bacterium isolated from a hot spring.</title>
        <authorList>
            <person name="Hu C.-J."/>
            <person name="Li W.-J."/>
            <person name="Xian W.-D."/>
        </authorList>
    </citation>
    <scope>NUCLEOTIDE SEQUENCE [LARGE SCALE GENOMIC DNA]</scope>
    <source>
        <strain evidence="4 5">SYSU G05006</strain>
    </source>
</reference>
<sequence length="206" mass="22482">WIGPSAARLSPPSAPVGTAPRIRSEPRSTAACAVKPKKLRWPSGTRQRLALALLLYTGQRRSDVVRTGRQHLRGEALEVRQVKTGRRLTIPIHPALAAELAHMPAGQMTFLLTKYGAPFSPTGFYNALREWCDAAGVPRGRSPHGLRKACGRRLAEVYTRAAEQTALARAGLARIGNAASSLLPPRLPTLAQMSKNQRYRRERGAP</sequence>
<keyword evidence="1" id="KW-0233">DNA recombination</keyword>
<dbReference type="InterPro" id="IPR011010">
    <property type="entry name" value="DNA_brk_join_enz"/>
</dbReference>
<dbReference type="InterPro" id="IPR002104">
    <property type="entry name" value="Integrase_catalytic"/>
</dbReference>
<organism evidence="4 5">
    <name type="scientific">Caldovatus aquaticus</name>
    <dbReference type="NCBI Taxonomy" id="2865671"/>
    <lineage>
        <taxon>Bacteria</taxon>
        <taxon>Pseudomonadati</taxon>
        <taxon>Pseudomonadota</taxon>
        <taxon>Alphaproteobacteria</taxon>
        <taxon>Acetobacterales</taxon>
        <taxon>Roseomonadaceae</taxon>
        <taxon>Caldovatus</taxon>
    </lineage>
</organism>
<evidence type="ECO:0000313" key="5">
    <source>
        <dbReference type="Proteomes" id="UP001519924"/>
    </source>
</evidence>
<feature type="non-terminal residue" evidence="4">
    <location>
        <position position="1"/>
    </location>
</feature>
<dbReference type="Pfam" id="PF00589">
    <property type="entry name" value="Phage_integrase"/>
    <property type="match status" value="1"/>
</dbReference>
<comment type="caution">
    <text evidence="4">The sequence shown here is derived from an EMBL/GenBank/DDBJ whole genome shotgun (WGS) entry which is preliminary data.</text>
</comment>
<dbReference type="SUPFAM" id="SSF56349">
    <property type="entry name" value="DNA breaking-rejoining enzymes"/>
    <property type="match status" value="1"/>
</dbReference>
<feature type="region of interest" description="Disordered" evidence="2">
    <location>
        <begin position="186"/>
        <end position="206"/>
    </location>
</feature>
<evidence type="ECO:0000256" key="2">
    <source>
        <dbReference type="SAM" id="MobiDB-lite"/>
    </source>
</evidence>
<proteinExistence type="predicted"/>
<name>A0ABS7F3S3_9PROT</name>
<evidence type="ECO:0000313" key="4">
    <source>
        <dbReference type="EMBL" id="MBW8270258.1"/>
    </source>
</evidence>
<feature type="region of interest" description="Disordered" evidence="2">
    <location>
        <begin position="1"/>
        <end position="29"/>
    </location>
</feature>
<dbReference type="InterPro" id="IPR013762">
    <property type="entry name" value="Integrase-like_cat_sf"/>
</dbReference>
<evidence type="ECO:0000259" key="3">
    <source>
        <dbReference type="PROSITE" id="PS51898"/>
    </source>
</evidence>
<dbReference type="Proteomes" id="UP001519924">
    <property type="component" value="Unassembled WGS sequence"/>
</dbReference>
<keyword evidence="5" id="KW-1185">Reference proteome</keyword>
<accession>A0ABS7F3S3</accession>
<protein>
    <submittedName>
        <fullName evidence="4">Tyrosine-type recombinase/integrase</fullName>
    </submittedName>
</protein>
<gene>
    <name evidence="4" type="ORF">K1J50_12255</name>
</gene>
<dbReference type="EMBL" id="JAHZUY010000035">
    <property type="protein sequence ID" value="MBW8270258.1"/>
    <property type="molecule type" value="Genomic_DNA"/>
</dbReference>
<feature type="compositionally biased region" description="Basic residues" evidence="2">
    <location>
        <begin position="197"/>
        <end position="206"/>
    </location>
</feature>
<evidence type="ECO:0000256" key="1">
    <source>
        <dbReference type="ARBA" id="ARBA00023172"/>
    </source>
</evidence>
<dbReference type="Gene3D" id="1.10.443.10">
    <property type="entry name" value="Intergrase catalytic core"/>
    <property type="match status" value="1"/>
</dbReference>
<feature type="domain" description="Tyr recombinase" evidence="3">
    <location>
        <begin position="24"/>
        <end position="206"/>
    </location>
</feature>
<feature type="compositionally biased region" description="Low complexity" evidence="2">
    <location>
        <begin position="1"/>
        <end position="11"/>
    </location>
</feature>